<keyword evidence="2" id="KW-1185">Reference proteome</keyword>
<evidence type="ECO:0000313" key="2">
    <source>
        <dbReference type="Proteomes" id="UP000299102"/>
    </source>
</evidence>
<sequence length="116" mass="13167">MLVYKAFRNSVYIGFSTKSERCRPSHYHLERRAGGAAWRTRFIRVVRRHATVRFNISRVRHVHEALSGNLVLCDLTPSRYIIFTDLPEELLFGSAVALMGVGRKVGDVYPSSEVSG</sequence>
<protein>
    <submittedName>
        <fullName evidence="1">Uncharacterized protein</fullName>
    </submittedName>
</protein>
<reference evidence="1 2" key="1">
    <citation type="journal article" date="2019" name="Commun. Biol.">
        <title>The bagworm genome reveals a unique fibroin gene that provides high tensile strength.</title>
        <authorList>
            <person name="Kono N."/>
            <person name="Nakamura H."/>
            <person name="Ohtoshi R."/>
            <person name="Tomita M."/>
            <person name="Numata K."/>
            <person name="Arakawa K."/>
        </authorList>
    </citation>
    <scope>NUCLEOTIDE SEQUENCE [LARGE SCALE GENOMIC DNA]</scope>
</reference>
<accession>A0A4C1U406</accession>
<evidence type="ECO:0000313" key="1">
    <source>
        <dbReference type="EMBL" id="GBP20794.1"/>
    </source>
</evidence>
<dbReference type="AlphaFoldDB" id="A0A4C1U406"/>
<gene>
    <name evidence="1" type="ORF">EVAR_14520_1</name>
</gene>
<proteinExistence type="predicted"/>
<organism evidence="1 2">
    <name type="scientific">Eumeta variegata</name>
    <name type="common">Bagworm moth</name>
    <name type="synonym">Eumeta japonica</name>
    <dbReference type="NCBI Taxonomy" id="151549"/>
    <lineage>
        <taxon>Eukaryota</taxon>
        <taxon>Metazoa</taxon>
        <taxon>Ecdysozoa</taxon>
        <taxon>Arthropoda</taxon>
        <taxon>Hexapoda</taxon>
        <taxon>Insecta</taxon>
        <taxon>Pterygota</taxon>
        <taxon>Neoptera</taxon>
        <taxon>Endopterygota</taxon>
        <taxon>Lepidoptera</taxon>
        <taxon>Glossata</taxon>
        <taxon>Ditrysia</taxon>
        <taxon>Tineoidea</taxon>
        <taxon>Psychidae</taxon>
        <taxon>Oiketicinae</taxon>
        <taxon>Eumeta</taxon>
    </lineage>
</organism>
<name>A0A4C1U406_EUMVA</name>
<comment type="caution">
    <text evidence="1">The sequence shown here is derived from an EMBL/GenBank/DDBJ whole genome shotgun (WGS) entry which is preliminary data.</text>
</comment>
<dbReference type="EMBL" id="BGZK01000122">
    <property type="protein sequence ID" value="GBP20794.1"/>
    <property type="molecule type" value="Genomic_DNA"/>
</dbReference>
<dbReference type="Proteomes" id="UP000299102">
    <property type="component" value="Unassembled WGS sequence"/>
</dbReference>